<dbReference type="KEGG" id="lri:NCTC12151_02570"/>
<accession>A0A2X4URE4</accession>
<comment type="similarity">
    <text evidence="1">Belongs to the nucleoside-specific channel-forming outer membrane porin (Tsx) (TC 1.B.10) family.</text>
</comment>
<evidence type="ECO:0000256" key="2">
    <source>
        <dbReference type="SAM" id="SignalP"/>
    </source>
</evidence>
<name>A0A2X4URE4_9GAMM</name>
<sequence>MKKYLPGALALAAVLFTPLSHAEYKWGFADIGIHYLDWTERTTHKTSDKSHKDDFAYLEIEGGAGFSWGETYGFFDWENPFNARHDEPGSEQRYTFKNTNRVYLGDTGLNLYTHVYGTYGSPNRRNFHDVMFLYGLGYNLKVNNFWYKPFIAKRYTDQTYYSGNNGYVFGWVAGYDFALAGQNFALTNWNEYEFDRKGKYAAGNGGTDGLNGGAALWWKATPAVTAGVQYRYADNKLGERFLQDGIIYSLKYNF</sequence>
<feature type="signal peptide" evidence="2">
    <location>
        <begin position="1"/>
        <end position="22"/>
    </location>
</feature>
<dbReference type="SUPFAM" id="SSF111364">
    <property type="entry name" value="Tsx-like channel"/>
    <property type="match status" value="1"/>
</dbReference>
<dbReference type="InterPro" id="IPR018013">
    <property type="entry name" value="Channel_Tsx-like"/>
</dbReference>
<protein>
    <submittedName>
        <fullName evidence="3">Nucleoside-specific channel-forming protein, Tsx</fullName>
    </submittedName>
</protein>
<dbReference type="InterPro" id="IPR036777">
    <property type="entry name" value="Channel_Tsx-like_sf"/>
</dbReference>
<keyword evidence="4" id="KW-1185">Reference proteome</keyword>
<dbReference type="Proteomes" id="UP000249005">
    <property type="component" value="Chromosome 1"/>
</dbReference>
<dbReference type="GO" id="GO:0009279">
    <property type="term" value="C:cell outer membrane"/>
    <property type="evidence" value="ECO:0007669"/>
    <property type="project" value="InterPro"/>
</dbReference>
<evidence type="ECO:0000313" key="4">
    <source>
        <dbReference type="Proteomes" id="UP000249005"/>
    </source>
</evidence>
<dbReference type="AlphaFoldDB" id="A0A2X4URE4"/>
<organism evidence="3 4">
    <name type="scientific">Leminorella richardii</name>
    <dbReference type="NCBI Taxonomy" id="158841"/>
    <lineage>
        <taxon>Bacteria</taxon>
        <taxon>Pseudomonadati</taxon>
        <taxon>Pseudomonadota</taxon>
        <taxon>Gammaproteobacteria</taxon>
        <taxon>Enterobacterales</taxon>
        <taxon>Budviciaceae</taxon>
        <taxon>Leminorella</taxon>
    </lineage>
</organism>
<keyword evidence="2" id="KW-0732">Signal</keyword>
<dbReference type="OrthoDB" id="6474234at2"/>
<gene>
    <name evidence="3" type="ORF">NCTC12151_02570</name>
</gene>
<evidence type="ECO:0000313" key="3">
    <source>
        <dbReference type="EMBL" id="SQI42387.1"/>
    </source>
</evidence>
<proteinExistence type="inferred from homology"/>
<dbReference type="RefSeq" id="WP_111741000.1">
    <property type="nucleotide sequence ID" value="NZ_LR698987.1"/>
</dbReference>
<dbReference type="Pfam" id="PF03502">
    <property type="entry name" value="Channel_Tsx"/>
    <property type="match status" value="1"/>
</dbReference>
<dbReference type="EMBL" id="LS483470">
    <property type="protein sequence ID" value="SQI42387.1"/>
    <property type="molecule type" value="Genomic_DNA"/>
</dbReference>
<evidence type="ECO:0000256" key="1">
    <source>
        <dbReference type="ARBA" id="ARBA00008728"/>
    </source>
</evidence>
<reference evidence="3 4" key="1">
    <citation type="submission" date="2018-06" db="EMBL/GenBank/DDBJ databases">
        <authorList>
            <consortium name="Pathogen Informatics"/>
            <person name="Doyle S."/>
        </authorList>
    </citation>
    <scope>NUCLEOTIDE SEQUENCE [LARGE SCALE GENOMIC DNA]</scope>
    <source>
        <strain evidence="3 4">NCTC12151</strain>
    </source>
</reference>
<dbReference type="NCBIfam" id="NF008574">
    <property type="entry name" value="PRK11528.1"/>
    <property type="match status" value="1"/>
</dbReference>
<feature type="chain" id="PRO_5016165904" evidence="2">
    <location>
        <begin position="23"/>
        <end position="254"/>
    </location>
</feature>